<dbReference type="PANTHER" id="PTHR11895">
    <property type="entry name" value="TRANSAMIDASE"/>
    <property type="match status" value="1"/>
</dbReference>
<evidence type="ECO:0000256" key="1">
    <source>
        <dbReference type="SAM" id="MobiDB-lite"/>
    </source>
</evidence>
<dbReference type="Gene3D" id="3.90.1300.10">
    <property type="entry name" value="Amidase signature (AS) domain"/>
    <property type="match status" value="1"/>
</dbReference>
<feature type="non-terminal residue" evidence="3">
    <location>
        <position position="156"/>
    </location>
</feature>
<evidence type="ECO:0000259" key="2">
    <source>
        <dbReference type="Pfam" id="PF01425"/>
    </source>
</evidence>
<dbReference type="InterPro" id="IPR023631">
    <property type="entry name" value="Amidase_dom"/>
</dbReference>
<sequence>MSLNGRLTSLRPRLAHHAAGLSLRPSLRPQRRSLNEFISQSPPRPQETPPPNSFRLAVKDNIATYSKDGNGLPTTCASGILSSHDSPLEATIVKQLARRGARIIGKTNLDEFGMGTHSVNSSHGAVGQLAAVKEEEEEEEGEGHDKTIRLSAGGSS</sequence>
<feature type="domain" description="Amidase" evidence="2">
    <location>
        <begin position="56"/>
        <end position="126"/>
    </location>
</feature>
<dbReference type="GO" id="GO:0070681">
    <property type="term" value="P:glutaminyl-tRNAGln biosynthesis via transamidation"/>
    <property type="evidence" value="ECO:0007669"/>
    <property type="project" value="TreeGrafter"/>
</dbReference>
<dbReference type="GO" id="GO:0005739">
    <property type="term" value="C:mitochondrion"/>
    <property type="evidence" value="ECO:0007669"/>
    <property type="project" value="TreeGrafter"/>
</dbReference>
<dbReference type="InterPro" id="IPR000120">
    <property type="entry name" value="Amidase"/>
</dbReference>
<reference evidence="4" key="1">
    <citation type="submission" date="2014-12" db="EMBL/GenBank/DDBJ databases">
        <title>Genome Sequence of Valsa Canker Pathogens Uncovers a Specific Adaption of Colonization on Woody Bark.</title>
        <authorList>
            <person name="Yin Z."/>
            <person name="Liu H."/>
            <person name="Gao X."/>
            <person name="Li Z."/>
            <person name="Song N."/>
            <person name="Ke X."/>
            <person name="Dai Q."/>
            <person name="Wu Y."/>
            <person name="Sun Y."/>
            <person name="Xu J.-R."/>
            <person name="Kang Z.K."/>
            <person name="Wang L."/>
            <person name="Huang L."/>
        </authorList>
    </citation>
    <scope>NUCLEOTIDE SEQUENCE [LARGE SCALE GENOMIC DNA]</scope>
    <source>
        <strain evidence="4">SXYL134</strain>
    </source>
</reference>
<evidence type="ECO:0000313" key="3">
    <source>
        <dbReference type="EMBL" id="KUI57633.1"/>
    </source>
</evidence>
<accession>A0A194V149</accession>
<proteinExistence type="predicted"/>
<dbReference type="SUPFAM" id="SSF75304">
    <property type="entry name" value="Amidase signature (AS) enzymes"/>
    <property type="match status" value="1"/>
</dbReference>
<dbReference type="AlphaFoldDB" id="A0A194V149"/>
<keyword evidence="4" id="KW-1185">Reference proteome</keyword>
<dbReference type="GO" id="GO:0050567">
    <property type="term" value="F:glutaminyl-tRNA synthase (glutamine-hydrolyzing) activity"/>
    <property type="evidence" value="ECO:0007669"/>
    <property type="project" value="TreeGrafter"/>
</dbReference>
<dbReference type="STRING" id="694573.A0A194V149"/>
<dbReference type="OrthoDB" id="5414219at2759"/>
<dbReference type="Pfam" id="PF01425">
    <property type="entry name" value="Amidase"/>
    <property type="match status" value="1"/>
</dbReference>
<protein>
    <submittedName>
        <fullName evidence="3">Glutamyl-tRNA(Gln) amidotransferase subunit A, mitochondrial</fullName>
    </submittedName>
</protein>
<organism evidence="3 4">
    <name type="scientific">Cytospora mali</name>
    <name type="common">Apple Valsa canker fungus</name>
    <name type="synonym">Valsa mali</name>
    <dbReference type="NCBI Taxonomy" id="578113"/>
    <lineage>
        <taxon>Eukaryota</taxon>
        <taxon>Fungi</taxon>
        <taxon>Dikarya</taxon>
        <taxon>Ascomycota</taxon>
        <taxon>Pezizomycotina</taxon>
        <taxon>Sordariomycetes</taxon>
        <taxon>Sordariomycetidae</taxon>
        <taxon>Diaporthales</taxon>
        <taxon>Cytosporaceae</taxon>
        <taxon>Cytospora</taxon>
    </lineage>
</organism>
<dbReference type="GO" id="GO:0032543">
    <property type="term" value="P:mitochondrial translation"/>
    <property type="evidence" value="ECO:0007669"/>
    <property type="project" value="TreeGrafter"/>
</dbReference>
<dbReference type="EMBL" id="KN714702">
    <property type="protein sequence ID" value="KUI57633.1"/>
    <property type="molecule type" value="Genomic_DNA"/>
</dbReference>
<gene>
    <name evidence="3" type="ORF">VP1G_10947</name>
</gene>
<dbReference type="Proteomes" id="UP000078576">
    <property type="component" value="Unassembled WGS sequence"/>
</dbReference>
<dbReference type="InterPro" id="IPR036928">
    <property type="entry name" value="AS_sf"/>
</dbReference>
<evidence type="ECO:0000313" key="4">
    <source>
        <dbReference type="Proteomes" id="UP000078576"/>
    </source>
</evidence>
<name>A0A194V149_CYTMA</name>
<feature type="region of interest" description="Disordered" evidence="1">
    <location>
        <begin position="117"/>
        <end position="156"/>
    </location>
</feature>
<dbReference type="GO" id="GO:0030956">
    <property type="term" value="C:glutamyl-tRNA(Gln) amidotransferase complex"/>
    <property type="evidence" value="ECO:0007669"/>
    <property type="project" value="TreeGrafter"/>
</dbReference>
<dbReference type="PANTHER" id="PTHR11895:SF7">
    <property type="entry name" value="GLUTAMYL-TRNA(GLN) AMIDOTRANSFERASE SUBUNIT A, MITOCHONDRIAL"/>
    <property type="match status" value="1"/>
</dbReference>